<dbReference type="Pfam" id="PF00353">
    <property type="entry name" value="HemolysinCabind"/>
    <property type="match status" value="1"/>
</dbReference>
<reference evidence="3 4" key="1">
    <citation type="submission" date="2021-11" db="EMBL/GenBank/DDBJ databases">
        <authorList>
            <person name="Lee D.-H."/>
            <person name="Kim S.-B."/>
        </authorList>
    </citation>
    <scope>NUCLEOTIDE SEQUENCE [LARGE SCALE GENOMIC DNA]</scope>
    <source>
        <strain evidence="3 4">KCTC 52223</strain>
    </source>
</reference>
<gene>
    <name evidence="3" type="ORF">LJ725_02060</name>
</gene>
<dbReference type="RefSeq" id="WP_230548953.1">
    <property type="nucleotide sequence ID" value="NZ_JAJISD010000001.1"/>
</dbReference>
<dbReference type="Proteomes" id="UP001198862">
    <property type="component" value="Unassembled WGS sequence"/>
</dbReference>
<dbReference type="Gene3D" id="2.150.10.10">
    <property type="entry name" value="Serralysin-like metalloprotease, C-terminal"/>
    <property type="match status" value="1"/>
</dbReference>
<protein>
    <submittedName>
        <fullName evidence="3">DUF4114 domain-containing protein</fullName>
    </submittedName>
</protein>
<feature type="compositionally biased region" description="Gly residues" evidence="1">
    <location>
        <begin position="610"/>
        <end position="623"/>
    </location>
</feature>
<evidence type="ECO:0000313" key="3">
    <source>
        <dbReference type="EMBL" id="MCC8427731.1"/>
    </source>
</evidence>
<comment type="caution">
    <text evidence="3">The sequence shown here is derived from an EMBL/GenBank/DDBJ whole genome shotgun (WGS) entry which is preliminary data.</text>
</comment>
<sequence>MATTIAPSIVTDAEKVEFKTTDQSMWSTGQAFTINESWTLFEEGFSDSFSEFDDDLTVSASASVSLVFSVEADAGSISLKYPVDVSFQMPNVVAAGQQFTVQSINNGLDGSATHFDAKFPEFKVDLNVIFTADFSLNFDSDLFGSDSVGYDYDNTIKLISLHSGDRKTIVDGFDVFLPKAYDPSLTTEQSGSGPLAGVTLDVTTPDIATVDVDVLAVIEDIVGPEFPSLSGSFLDGDISYNLLTAELDAGLAITQQFQFLPTEIDVTLTAPWGESVTIPVGQSATFNVPYYWDKETTLTASYSLQGNLVNQTGFIGTATLNLTALGGNVDLFDYGPFGPLYTDDIPVYNSGAIYIYNPGGPGGFAFEGFNTPTHNLRIEYGSGTLVGPGDFGLDGAGFTANDAALIQATLNAIATAAGDTGTNAYIVGGSGSADAEDGKLNVQIVDSGAASGFLGYGFDAGFIWAGGDGASLTGNNESRLLAAAPKRGGTASLTAGGNELMVAGQTGQVVFNISTGFNGMIAGLQAGDVINITGVQAVDVYLEGSTLVFMESPFERYEVAVSGDLENLYFRFTNDGWDGTSLTFVGPPPTPGTEADDTITGSSGSETLNGGAGDDSIVGGGGTDTIDLGSGADTLGGYWGDMNGDIVSGFTSEDRIDITGSLIGRSNFDVALGTGTATLTAAGTSIQLNGDFTGGDFMVITRGTGADAHTTVTFENYLPDLREGVSVDPAQINGVNNEAFLTGDGFVHFTVDFRSAASGYANSLGTYHVAADGTISDVQILFDNTRDTTSGSVDLGVLANNARIGFFLIQDGYGRYGSLPNDLSFRAPAGDAAADLDAGLPPTLTSASLGALTTVPIFHSFSTLNPDDAIQVLSGVSPGGQQLLIGFEDLVSSIGDNDFQDVVISVRVDTDNMFLVV</sequence>
<proteinExistence type="predicted"/>
<evidence type="ECO:0000256" key="1">
    <source>
        <dbReference type="SAM" id="MobiDB-lite"/>
    </source>
</evidence>
<dbReference type="SUPFAM" id="SSF51120">
    <property type="entry name" value="beta-Roll"/>
    <property type="match status" value="1"/>
</dbReference>
<evidence type="ECO:0000313" key="4">
    <source>
        <dbReference type="Proteomes" id="UP001198862"/>
    </source>
</evidence>
<dbReference type="InterPro" id="IPR011049">
    <property type="entry name" value="Serralysin-like_metalloprot_C"/>
</dbReference>
<evidence type="ECO:0000259" key="2">
    <source>
        <dbReference type="Pfam" id="PF13448"/>
    </source>
</evidence>
<feature type="compositionally biased region" description="Polar residues" evidence="1">
    <location>
        <begin position="599"/>
        <end position="608"/>
    </location>
</feature>
<dbReference type="Pfam" id="PF13448">
    <property type="entry name" value="DUF4114"/>
    <property type="match status" value="1"/>
</dbReference>
<organism evidence="3 4">
    <name type="scientific">Reyranella aquatilis</name>
    <dbReference type="NCBI Taxonomy" id="2035356"/>
    <lineage>
        <taxon>Bacteria</taxon>
        <taxon>Pseudomonadati</taxon>
        <taxon>Pseudomonadota</taxon>
        <taxon>Alphaproteobacteria</taxon>
        <taxon>Hyphomicrobiales</taxon>
        <taxon>Reyranellaceae</taxon>
        <taxon>Reyranella</taxon>
    </lineage>
</organism>
<accession>A0ABS8KNT7</accession>
<feature type="region of interest" description="Disordered" evidence="1">
    <location>
        <begin position="591"/>
        <end position="623"/>
    </location>
</feature>
<keyword evidence="4" id="KW-1185">Reference proteome</keyword>
<dbReference type="EMBL" id="JAJISD010000001">
    <property type="protein sequence ID" value="MCC8427731.1"/>
    <property type="molecule type" value="Genomic_DNA"/>
</dbReference>
<name>A0ABS8KNT7_9HYPH</name>
<dbReference type="InterPro" id="IPR025193">
    <property type="entry name" value="DUF4114"/>
</dbReference>
<dbReference type="InterPro" id="IPR001343">
    <property type="entry name" value="Hemolysn_Ca-bd"/>
</dbReference>
<feature type="domain" description="DUF4114" evidence="2">
    <location>
        <begin position="801"/>
        <end position="908"/>
    </location>
</feature>